<dbReference type="AlphaFoldDB" id="A0A8E0S6Q2"/>
<evidence type="ECO:0000256" key="6">
    <source>
        <dbReference type="ARBA" id="ARBA00022723"/>
    </source>
</evidence>
<evidence type="ECO:0000256" key="5">
    <source>
        <dbReference type="ARBA" id="ARBA00012731"/>
    </source>
</evidence>
<dbReference type="PANTHER" id="PTHR45955">
    <property type="entry name" value="PHOSPHOACETYLGLUCOSAMINE MUTASE"/>
    <property type="match status" value="1"/>
</dbReference>
<evidence type="ECO:0000313" key="14">
    <source>
        <dbReference type="Proteomes" id="UP000728185"/>
    </source>
</evidence>
<evidence type="ECO:0000256" key="8">
    <source>
        <dbReference type="ARBA" id="ARBA00023235"/>
    </source>
</evidence>
<evidence type="ECO:0000313" key="13">
    <source>
        <dbReference type="EMBL" id="KAA0200763.1"/>
    </source>
</evidence>
<dbReference type="GO" id="GO:0004610">
    <property type="term" value="F:phosphoacetylglucosamine mutase activity"/>
    <property type="evidence" value="ECO:0007669"/>
    <property type="project" value="UniProtKB-EC"/>
</dbReference>
<dbReference type="FunFam" id="3.40.120.10:FF:000013">
    <property type="entry name" value="Phosphoacetylglucosamine mutase"/>
    <property type="match status" value="1"/>
</dbReference>
<name>A0A8E0S6Q2_9TREM</name>
<sequence>MATVSIRNAVAAALKEHKASSGVRYGTAGFRCQASKLLGIAFRVGVLAAVRSLNKGQFVGIMITASHNPSCDNGIKLIDPDGGMLKASWEPVVMEFMECSQSDGSTWIAGHLDNPETESMPRVLVGYDTRESSPQLAAEVRQGVEAMHGFCLCLNLVTTPQLHYAVYHMNQAAQHEPPRKLPAAPDLSQIYVNQFTTRFCLGLDTLRQSKGSGLIEPVLLNIDCANGIGSKVLSLVQREMLKASCPVRLQLYNAQTKRRDWLNKNCGADFVKLYCKAPQLYDRDPGAFPLDPGNRWATIDGDADRLLYFYIPDVPDSATGAGDEPKIILLDGDRISCLFATLIKRLLPPERKLTIGVIQTAYANAASSIYLEQELNVPVVCVPTGVKHLHRAAQKFDFGIYFEANGHGTVLYSPAALDRVRSLSAGHPLVVFSSLTNTTIGDAITDILMVEYALAYLEWSLSDWAALYTEFASRQLKVTVERPHLIQTVDAERRVSCPAALQVGTHCLTI</sequence>
<dbReference type="EMBL" id="LUCM01000305">
    <property type="protein sequence ID" value="KAA0200763.1"/>
    <property type="molecule type" value="Genomic_DNA"/>
</dbReference>
<dbReference type="PROSITE" id="PS00710">
    <property type="entry name" value="PGM_PMM"/>
    <property type="match status" value="1"/>
</dbReference>
<comment type="cofactor">
    <cofactor evidence="2">
        <name>Mg(2+)</name>
        <dbReference type="ChEBI" id="CHEBI:18420"/>
    </cofactor>
</comment>
<comment type="pathway">
    <text evidence="3">Nucleotide-sugar biosynthesis; UDP-N-acetyl-alpha-D-glucosamine biosynthesis; N-acetyl-alpha-D-glucosamine 1-phosphate from alpha-D-glucosamine 6-phosphate (route I): step 2/2.</text>
</comment>
<dbReference type="GO" id="GO:0006048">
    <property type="term" value="P:UDP-N-acetylglucosamine biosynthetic process"/>
    <property type="evidence" value="ECO:0007669"/>
    <property type="project" value="TreeGrafter"/>
</dbReference>
<evidence type="ECO:0000256" key="7">
    <source>
        <dbReference type="ARBA" id="ARBA00022842"/>
    </source>
</evidence>
<keyword evidence="6" id="KW-0479">Metal-binding</keyword>
<reference evidence="13" key="1">
    <citation type="submission" date="2019-05" db="EMBL/GenBank/DDBJ databases">
        <title>Annotation for the trematode Fasciolopsis buski.</title>
        <authorList>
            <person name="Choi Y.-J."/>
        </authorList>
    </citation>
    <scope>NUCLEOTIDE SEQUENCE</scope>
    <source>
        <strain evidence="13">HT</strain>
        <tissue evidence="13">Whole worm</tissue>
    </source>
</reference>
<feature type="domain" description="Alpha-D-phosphohexomutase alpha/beta/alpha" evidence="11">
    <location>
        <begin position="118"/>
        <end position="172"/>
    </location>
</feature>
<keyword evidence="14" id="KW-1185">Reference proteome</keyword>
<evidence type="ECO:0000256" key="4">
    <source>
        <dbReference type="ARBA" id="ARBA00010231"/>
    </source>
</evidence>
<evidence type="ECO:0000256" key="3">
    <source>
        <dbReference type="ARBA" id="ARBA00004865"/>
    </source>
</evidence>
<dbReference type="Pfam" id="PF02878">
    <property type="entry name" value="PGM_PMM_I"/>
    <property type="match status" value="2"/>
</dbReference>
<dbReference type="InterPro" id="IPR016055">
    <property type="entry name" value="A-D-PHexomutase_a/b/a-I/II/III"/>
</dbReference>
<comment type="catalytic activity">
    <reaction evidence="1">
        <text>N-acetyl-alpha-D-glucosamine 1-phosphate = N-acetyl-D-glucosamine 6-phosphate</text>
        <dbReference type="Rhea" id="RHEA:23804"/>
        <dbReference type="ChEBI" id="CHEBI:57513"/>
        <dbReference type="ChEBI" id="CHEBI:57776"/>
        <dbReference type="EC" id="5.4.2.3"/>
    </reaction>
</comment>
<dbReference type="Proteomes" id="UP000728185">
    <property type="component" value="Unassembled WGS sequence"/>
</dbReference>
<feature type="domain" description="Phosphoacetylglucosamine mutase AMG1" evidence="12">
    <location>
        <begin position="331"/>
        <end position="459"/>
    </location>
</feature>
<evidence type="ECO:0000256" key="2">
    <source>
        <dbReference type="ARBA" id="ARBA00001946"/>
    </source>
</evidence>
<keyword evidence="7" id="KW-0460">Magnesium</keyword>
<evidence type="ECO:0000259" key="11">
    <source>
        <dbReference type="Pfam" id="PF02878"/>
    </source>
</evidence>
<dbReference type="GO" id="GO:0000287">
    <property type="term" value="F:magnesium ion binding"/>
    <property type="evidence" value="ECO:0007669"/>
    <property type="project" value="InterPro"/>
</dbReference>
<dbReference type="EC" id="5.4.2.3" evidence="5"/>
<keyword evidence="8" id="KW-0413">Isomerase</keyword>
<proteinExistence type="inferred from homology"/>
<dbReference type="Pfam" id="PF21404">
    <property type="entry name" value="AMG1_III"/>
    <property type="match status" value="1"/>
</dbReference>
<comment type="caution">
    <text evidence="13">The sequence shown here is derived from an EMBL/GenBank/DDBJ whole genome shotgun (WGS) entry which is preliminary data.</text>
</comment>
<dbReference type="SUPFAM" id="SSF53738">
    <property type="entry name" value="Phosphoglucomutase, first 3 domains"/>
    <property type="match status" value="2"/>
</dbReference>
<accession>A0A8E0S6Q2</accession>
<feature type="domain" description="Alpha-D-phosphohexomutase alpha/beta/alpha" evidence="11">
    <location>
        <begin position="49"/>
        <end position="94"/>
    </location>
</feature>
<protein>
    <recommendedName>
        <fullName evidence="5">phosphoacetylglucosamine mutase</fullName>
        <ecNumber evidence="5">5.4.2.3</ecNumber>
    </recommendedName>
    <alternativeName>
        <fullName evidence="10">Acetylglucosamine phosphomutase</fullName>
    </alternativeName>
    <alternativeName>
        <fullName evidence="9">N-acetylglucosamine-phosphate mutase</fullName>
    </alternativeName>
</protein>
<evidence type="ECO:0000259" key="12">
    <source>
        <dbReference type="Pfam" id="PF21404"/>
    </source>
</evidence>
<evidence type="ECO:0000256" key="9">
    <source>
        <dbReference type="ARBA" id="ARBA00031926"/>
    </source>
</evidence>
<dbReference type="OrthoDB" id="1928at2759"/>
<dbReference type="GO" id="GO:0005975">
    <property type="term" value="P:carbohydrate metabolic process"/>
    <property type="evidence" value="ECO:0007669"/>
    <property type="project" value="InterPro"/>
</dbReference>
<gene>
    <name evidence="13" type="ORF">FBUS_09123</name>
</gene>
<dbReference type="InterPro" id="IPR016066">
    <property type="entry name" value="A-D-PHexomutase_CS"/>
</dbReference>
<dbReference type="InterPro" id="IPR049022">
    <property type="entry name" value="AMG1_III"/>
</dbReference>
<dbReference type="PANTHER" id="PTHR45955:SF1">
    <property type="entry name" value="PHOSPHOACETYLGLUCOSAMINE MUTASE"/>
    <property type="match status" value="1"/>
</dbReference>
<organism evidence="13 14">
    <name type="scientific">Fasciolopsis buskii</name>
    <dbReference type="NCBI Taxonomy" id="27845"/>
    <lineage>
        <taxon>Eukaryota</taxon>
        <taxon>Metazoa</taxon>
        <taxon>Spiralia</taxon>
        <taxon>Lophotrochozoa</taxon>
        <taxon>Platyhelminthes</taxon>
        <taxon>Trematoda</taxon>
        <taxon>Digenea</taxon>
        <taxon>Plagiorchiida</taxon>
        <taxon>Echinostomata</taxon>
        <taxon>Echinostomatoidea</taxon>
        <taxon>Fasciolidae</taxon>
        <taxon>Fasciolopsis</taxon>
    </lineage>
</organism>
<dbReference type="Gene3D" id="3.40.120.10">
    <property type="entry name" value="Alpha-D-Glucose-1,6-Bisphosphate, subunit A, domain 3"/>
    <property type="match status" value="1"/>
</dbReference>
<evidence type="ECO:0000256" key="10">
    <source>
        <dbReference type="ARBA" id="ARBA00032065"/>
    </source>
</evidence>
<evidence type="ECO:0000256" key="1">
    <source>
        <dbReference type="ARBA" id="ARBA00000558"/>
    </source>
</evidence>
<comment type="similarity">
    <text evidence="4">Belongs to the phosphohexose mutase family.</text>
</comment>
<dbReference type="InterPro" id="IPR005844">
    <property type="entry name" value="A-D-PHexomutase_a/b/a-I"/>
</dbReference>